<sequence length="84" mass="9664">MGDDRKFDHDNRLHMVSIVRMCGLGKTSRAFQLLFLGFHISAVGFNVKKSMDKMKKDQKELLGKIKKGAALRALEEHRLIDFFV</sequence>
<feature type="transmembrane region" description="Helical" evidence="1">
    <location>
        <begin position="30"/>
        <end position="47"/>
    </location>
</feature>
<dbReference type="Proteomes" id="UP000030645">
    <property type="component" value="Unassembled WGS sequence"/>
</dbReference>
<gene>
    <name evidence="2" type="ORF">L484_002301</name>
</gene>
<accession>W9R037</accession>
<reference evidence="3" key="1">
    <citation type="submission" date="2013-01" db="EMBL/GenBank/DDBJ databases">
        <title>Draft Genome Sequence of a Mulberry Tree, Morus notabilis C.K. Schneid.</title>
        <authorList>
            <person name="He N."/>
            <person name="Zhao S."/>
        </authorList>
    </citation>
    <scope>NUCLEOTIDE SEQUENCE</scope>
</reference>
<name>W9R037_9ROSA</name>
<evidence type="ECO:0000313" key="2">
    <source>
        <dbReference type="EMBL" id="EXB52816.1"/>
    </source>
</evidence>
<proteinExistence type="predicted"/>
<organism evidence="2 3">
    <name type="scientific">Morus notabilis</name>
    <dbReference type="NCBI Taxonomy" id="981085"/>
    <lineage>
        <taxon>Eukaryota</taxon>
        <taxon>Viridiplantae</taxon>
        <taxon>Streptophyta</taxon>
        <taxon>Embryophyta</taxon>
        <taxon>Tracheophyta</taxon>
        <taxon>Spermatophyta</taxon>
        <taxon>Magnoliopsida</taxon>
        <taxon>eudicotyledons</taxon>
        <taxon>Gunneridae</taxon>
        <taxon>Pentapetalae</taxon>
        <taxon>rosids</taxon>
        <taxon>fabids</taxon>
        <taxon>Rosales</taxon>
        <taxon>Moraceae</taxon>
        <taxon>Moreae</taxon>
        <taxon>Morus</taxon>
    </lineage>
</organism>
<evidence type="ECO:0000256" key="1">
    <source>
        <dbReference type="SAM" id="Phobius"/>
    </source>
</evidence>
<keyword evidence="1" id="KW-0812">Transmembrane</keyword>
<keyword evidence="1" id="KW-1133">Transmembrane helix</keyword>
<dbReference type="AlphaFoldDB" id="W9R037"/>
<keyword evidence="3" id="KW-1185">Reference proteome</keyword>
<dbReference type="EMBL" id="KE344073">
    <property type="protein sequence ID" value="EXB52816.1"/>
    <property type="molecule type" value="Genomic_DNA"/>
</dbReference>
<protein>
    <submittedName>
        <fullName evidence="2">Uncharacterized protein</fullName>
    </submittedName>
</protein>
<evidence type="ECO:0000313" key="3">
    <source>
        <dbReference type="Proteomes" id="UP000030645"/>
    </source>
</evidence>
<keyword evidence="1" id="KW-0472">Membrane</keyword>